<evidence type="ECO:0000256" key="5">
    <source>
        <dbReference type="ARBA" id="ARBA00023157"/>
    </source>
</evidence>
<evidence type="ECO:0000256" key="2">
    <source>
        <dbReference type="ARBA" id="ARBA00022525"/>
    </source>
</evidence>
<evidence type="ECO:0000256" key="1">
    <source>
        <dbReference type="ARBA" id="ARBA00004613"/>
    </source>
</evidence>
<keyword evidence="10" id="KW-1185">Reference proteome</keyword>
<reference evidence="9" key="2">
    <citation type="submission" date="2025-08" db="UniProtKB">
        <authorList>
            <consortium name="Ensembl"/>
        </authorList>
    </citation>
    <scope>IDENTIFICATION</scope>
</reference>
<feature type="disulfide bond" evidence="6">
    <location>
        <begin position="60"/>
        <end position="69"/>
    </location>
</feature>
<dbReference type="GO" id="GO:0008083">
    <property type="term" value="F:growth factor activity"/>
    <property type="evidence" value="ECO:0007669"/>
    <property type="project" value="TreeGrafter"/>
</dbReference>
<feature type="disulfide bond" evidence="6">
    <location>
        <begin position="41"/>
        <end position="58"/>
    </location>
</feature>
<keyword evidence="2" id="KW-0964">Secreted</keyword>
<accession>A0A667Z6D4</accession>
<evidence type="ECO:0000256" key="7">
    <source>
        <dbReference type="SAM" id="SignalP"/>
    </source>
</evidence>
<keyword evidence="5 6" id="KW-1015">Disulfide bond</keyword>
<protein>
    <recommendedName>
        <fullName evidence="8">EGF-like domain-containing protein</fullName>
    </recommendedName>
</protein>
<dbReference type="Gene3D" id="2.10.25.10">
    <property type="entry name" value="Laminin"/>
    <property type="match status" value="1"/>
</dbReference>
<dbReference type="Ensembl" id="ENSMMDT00005039434.1">
    <property type="protein sequence ID" value="ENSMMDP00005038630.1"/>
    <property type="gene ID" value="ENSMMDG00005017939.1"/>
</dbReference>
<evidence type="ECO:0000313" key="10">
    <source>
        <dbReference type="Proteomes" id="UP000472263"/>
    </source>
</evidence>
<dbReference type="InterPro" id="IPR000742">
    <property type="entry name" value="EGF"/>
</dbReference>
<dbReference type="PROSITE" id="PS00022">
    <property type="entry name" value="EGF_1"/>
    <property type="match status" value="1"/>
</dbReference>
<dbReference type="AlphaFoldDB" id="A0A667Z6D4"/>
<comment type="subcellular location">
    <subcellularLocation>
        <location evidence="1">Secreted</location>
    </subcellularLocation>
</comment>
<proteinExistence type="predicted"/>
<dbReference type="PROSITE" id="PS50026">
    <property type="entry name" value="EGF_3"/>
    <property type="match status" value="1"/>
</dbReference>
<dbReference type="Pfam" id="PF00008">
    <property type="entry name" value="EGF"/>
    <property type="match status" value="1"/>
</dbReference>
<evidence type="ECO:0000256" key="6">
    <source>
        <dbReference type="PROSITE-ProRule" id="PRU00076"/>
    </source>
</evidence>
<evidence type="ECO:0000259" key="8">
    <source>
        <dbReference type="PROSITE" id="PS50026"/>
    </source>
</evidence>
<dbReference type="FunCoup" id="A0A667Z6D4">
    <property type="interactions" value="1015"/>
</dbReference>
<feature type="chain" id="PRO_5025350754" description="EGF-like domain-containing protein" evidence="7">
    <location>
        <begin position="20"/>
        <end position="119"/>
    </location>
</feature>
<dbReference type="Proteomes" id="UP000472263">
    <property type="component" value="Chromosome 9"/>
</dbReference>
<sequence>MNLKCFVFKICLCLSVCVGSMEEPRVQRLHAPCREEYADYCQNDGQCMYLQDIDTPLCLCKPSYSGERCMFITGGSQSPASYEERVWEWLRSSLSWLSHFTAVSARGEQLLSADHVSSF</sequence>
<dbReference type="GO" id="GO:0007173">
    <property type="term" value="P:epidermal growth factor receptor signaling pathway"/>
    <property type="evidence" value="ECO:0007669"/>
    <property type="project" value="TreeGrafter"/>
</dbReference>
<reference evidence="9" key="1">
    <citation type="submission" date="2019-06" db="EMBL/GenBank/DDBJ databases">
        <authorList>
            <consortium name="Wellcome Sanger Institute Data Sharing"/>
        </authorList>
    </citation>
    <scope>NUCLEOTIDE SEQUENCE [LARGE SCALE GENOMIC DNA]</scope>
</reference>
<keyword evidence="4 7" id="KW-0732">Signal</keyword>
<comment type="caution">
    <text evidence="6">Lacks conserved residue(s) required for the propagation of feature annotation.</text>
</comment>
<evidence type="ECO:0000256" key="3">
    <source>
        <dbReference type="ARBA" id="ARBA00022536"/>
    </source>
</evidence>
<evidence type="ECO:0000256" key="4">
    <source>
        <dbReference type="ARBA" id="ARBA00022729"/>
    </source>
</evidence>
<dbReference type="GO" id="GO:0005615">
    <property type="term" value="C:extracellular space"/>
    <property type="evidence" value="ECO:0007669"/>
    <property type="project" value="TreeGrafter"/>
</dbReference>
<dbReference type="GO" id="GO:0008284">
    <property type="term" value="P:positive regulation of cell population proliferation"/>
    <property type="evidence" value="ECO:0007669"/>
    <property type="project" value="TreeGrafter"/>
</dbReference>
<feature type="domain" description="EGF-like" evidence="8">
    <location>
        <begin position="29"/>
        <end position="70"/>
    </location>
</feature>
<dbReference type="PANTHER" id="PTHR10740">
    <property type="entry name" value="TRANSFORMING GROWTH FACTOR ALPHA"/>
    <property type="match status" value="1"/>
</dbReference>
<dbReference type="GO" id="GO:0045840">
    <property type="term" value="P:positive regulation of mitotic nuclear division"/>
    <property type="evidence" value="ECO:0007669"/>
    <property type="project" value="TreeGrafter"/>
</dbReference>
<name>A0A667Z6D4_9TELE</name>
<evidence type="ECO:0000313" key="9">
    <source>
        <dbReference type="Ensembl" id="ENSMMDP00005038630.1"/>
    </source>
</evidence>
<dbReference type="PANTHER" id="PTHR10740:SF14">
    <property type="entry name" value="EGF-LIKE DOMAIN-CONTAINING PROTEIN"/>
    <property type="match status" value="1"/>
</dbReference>
<reference evidence="9" key="3">
    <citation type="submission" date="2025-09" db="UniProtKB">
        <authorList>
            <consortium name="Ensembl"/>
        </authorList>
    </citation>
    <scope>IDENTIFICATION</scope>
</reference>
<keyword evidence="3 6" id="KW-0245">EGF-like domain</keyword>
<dbReference type="GO" id="GO:0005154">
    <property type="term" value="F:epidermal growth factor receptor binding"/>
    <property type="evidence" value="ECO:0007669"/>
    <property type="project" value="TreeGrafter"/>
</dbReference>
<dbReference type="InParanoid" id="A0A667Z6D4"/>
<organism evidence="9 10">
    <name type="scientific">Myripristis murdjan</name>
    <name type="common">pinecone soldierfish</name>
    <dbReference type="NCBI Taxonomy" id="586833"/>
    <lineage>
        <taxon>Eukaryota</taxon>
        <taxon>Metazoa</taxon>
        <taxon>Chordata</taxon>
        <taxon>Craniata</taxon>
        <taxon>Vertebrata</taxon>
        <taxon>Euteleostomi</taxon>
        <taxon>Actinopterygii</taxon>
        <taxon>Neopterygii</taxon>
        <taxon>Teleostei</taxon>
        <taxon>Neoteleostei</taxon>
        <taxon>Acanthomorphata</taxon>
        <taxon>Holocentriformes</taxon>
        <taxon>Holocentridae</taxon>
        <taxon>Myripristis</taxon>
    </lineage>
</organism>
<feature type="signal peptide" evidence="7">
    <location>
        <begin position="1"/>
        <end position="19"/>
    </location>
</feature>
<dbReference type="SUPFAM" id="SSF57196">
    <property type="entry name" value="EGF/Laminin"/>
    <property type="match status" value="1"/>
</dbReference>
<dbReference type="GeneTree" id="ENSGT00990000214103"/>